<evidence type="ECO:0000256" key="5">
    <source>
        <dbReference type="SAM" id="Phobius"/>
    </source>
</evidence>
<evidence type="ECO:0000259" key="6">
    <source>
        <dbReference type="Pfam" id="PF01694"/>
    </source>
</evidence>
<dbReference type="AlphaFoldDB" id="A0A975HIJ1"/>
<dbReference type="SUPFAM" id="SSF144091">
    <property type="entry name" value="Rhomboid-like"/>
    <property type="match status" value="1"/>
</dbReference>
<feature type="transmembrane region" description="Helical" evidence="5">
    <location>
        <begin position="47"/>
        <end position="74"/>
    </location>
</feature>
<keyword evidence="2 5" id="KW-0812">Transmembrane</keyword>
<comment type="subcellular location">
    <subcellularLocation>
        <location evidence="1">Membrane</location>
        <topology evidence="1">Multi-pass membrane protein</topology>
    </subcellularLocation>
</comment>
<evidence type="ECO:0000256" key="4">
    <source>
        <dbReference type="ARBA" id="ARBA00023136"/>
    </source>
</evidence>
<dbReference type="InterPro" id="IPR022764">
    <property type="entry name" value="Peptidase_S54_rhomboid_dom"/>
</dbReference>
<feature type="transmembrane region" description="Helical" evidence="5">
    <location>
        <begin position="172"/>
        <end position="191"/>
    </location>
</feature>
<dbReference type="Pfam" id="PF01694">
    <property type="entry name" value="Rhomboid"/>
    <property type="match status" value="1"/>
</dbReference>
<dbReference type="GO" id="GO:0016020">
    <property type="term" value="C:membrane"/>
    <property type="evidence" value="ECO:0007669"/>
    <property type="project" value="UniProtKB-SubCell"/>
</dbReference>
<dbReference type="InterPro" id="IPR023826">
    <property type="entry name" value="Rhom-like_SP_proteobac"/>
</dbReference>
<dbReference type="EMBL" id="CP072110">
    <property type="protein sequence ID" value="QTH64213.1"/>
    <property type="molecule type" value="Genomic_DNA"/>
</dbReference>
<keyword evidence="3 5" id="KW-1133">Transmembrane helix</keyword>
<dbReference type="Gene3D" id="1.20.1540.10">
    <property type="entry name" value="Rhomboid-like"/>
    <property type="match status" value="1"/>
</dbReference>
<dbReference type="EC" id="3.4.21.-" evidence="7"/>
<evidence type="ECO:0000313" key="7">
    <source>
        <dbReference type="EMBL" id="QTH64213.1"/>
    </source>
</evidence>
<dbReference type="KEGG" id="psym:J1N51_01635"/>
<reference evidence="7" key="1">
    <citation type="submission" date="2021-03" db="EMBL/GenBank/DDBJ databases">
        <title>Description of Psychrosphaera ytuae sp. nov. isolated from deep sea sediment of South China Sea.</title>
        <authorList>
            <person name="Zhang J."/>
            <person name="Xu X.-D."/>
        </authorList>
    </citation>
    <scope>NUCLEOTIDE SEQUENCE</scope>
    <source>
        <strain evidence="7">MTZ26</strain>
    </source>
</reference>
<feature type="transmembrane region" description="Helical" evidence="5">
    <location>
        <begin position="110"/>
        <end position="129"/>
    </location>
</feature>
<keyword evidence="4 5" id="KW-0472">Membrane</keyword>
<dbReference type="RefSeq" id="WP_208832268.1">
    <property type="nucleotide sequence ID" value="NZ_CP072110.1"/>
</dbReference>
<dbReference type="GO" id="GO:0004252">
    <property type="term" value="F:serine-type endopeptidase activity"/>
    <property type="evidence" value="ECO:0007669"/>
    <property type="project" value="InterPro"/>
</dbReference>
<name>A0A975HIJ1_9GAMM</name>
<evidence type="ECO:0000313" key="8">
    <source>
        <dbReference type="Proteomes" id="UP000682739"/>
    </source>
</evidence>
<feature type="transmembrane region" description="Helical" evidence="5">
    <location>
        <begin position="86"/>
        <end position="104"/>
    </location>
</feature>
<dbReference type="NCBIfam" id="TIGR03902">
    <property type="entry name" value="rhom_GG_sort"/>
    <property type="match status" value="1"/>
</dbReference>
<gene>
    <name evidence="7" type="primary">rrtA</name>
    <name evidence="7" type="ORF">J1N51_01635</name>
</gene>
<sequence length="200" mass="22256">MLGFPTQPRYLLPFITLMIVFTVLMVVPERYSSALVFNSNLINDGEIWRLLTGHLVHSNFNHLYLNCAGMLLVWALHGEYYPRFKGLPLVLISSIVIGIGLFLTTDYQNYYGFSAVIHFLLVWGALIDVQNKDKTGYLLLIGLIFKVGYEQVTGGDPMTAATIGANVATESHLIGVLVALVLFFLMPKAIFDVDNKKAAI</sequence>
<evidence type="ECO:0000256" key="3">
    <source>
        <dbReference type="ARBA" id="ARBA00022989"/>
    </source>
</evidence>
<dbReference type="Proteomes" id="UP000682739">
    <property type="component" value="Chromosome"/>
</dbReference>
<accession>A0A975HIJ1</accession>
<feature type="transmembrane region" description="Helical" evidence="5">
    <location>
        <begin position="10"/>
        <end position="27"/>
    </location>
</feature>
<keyword evidence="8" id="KW-1185">Reference proteome</keyword>
<keyword evidence="7" id="KW-0378">Hydrolase</keyword>
<organism evidence="7 8">
    <name type="scientific">Psychrosphaera ytuae</name>
    <dbReference type="NCBI Taxonomy" id="2820710"/>
    <lineage>
        <taxon>Bacteria</taxon>
        <taxon>Pseudomonadati</taxon>
        <taxon>Pseudomonadota</taxon>
        <taxon>Gammaproteobacteria</taxon>
        <taxon>Alteromonadales</taxon>
        <taxon>Pseudoalteromonadaceae</taxon>
        <taxon>Psychrosphaera</taxon>
    </lineage>
</organism>
<feature type="domain" description="Peptidase S54 rhomboid" evidence="6">
    <location>
        <begin position="45"/>
        <end position="186"/>
    </location>
</feature>
<evidence type="ECO:0000256" key="2">
    <source>
        <dbReference type="ARBA" id="ARBA00022692"/>
    </source>
</evidence>
<protein>
    <submittedName>
        <fullName evidence="7">Rhombosortase</fullName>
        <ecNumber evidence="7">3.4.21.-</ecNumber>
    </submittedName>
</protein>
<dbReference type="InterPro" id="IPR035952">
    <property type="entry name" value="Rhomboid-like_sf"/>
</dbReference>
<evidence type="ECO:0000256" key="1">
    <source>
        <dbReference type="ARBA" id="ARBA00004141"/>
    </source>
</evidence>
<proteinExistence type="predicted"/>